<keyword evidence="5 7" id="KW-0808">Transferase</keyword>
<feature type="binding site" evidence="7">
    <location>
        <begin position="59"/>
        <end position="61"/>
    </location>
    <ligand>
        <name>5-amino-6-(D-ribitylamino)uracil</name>
        <dbReference type="ChEBI" id="CHEBI:15934"/>
    </ligand>
</feature>
<dbReference type="Gene3D" id="3.40.50.960">
    <property type="entry name" value="Lumazine/riboflavin synthase"/>
    <property type="match status" value="1"/>
</dbReference>
<dbReference type="EC" id="2.5.1.78" evidence="3 7"/>
<dbReference type="InterPro" id="IPR036467">
    <property type="entry name" value="LS/RS_sf"/>
</dbReference>
<feature type="binding site" evidence="7">
    <location>
        <position position="116"/>
    </location>
    <ligand>
        <name>5-amino-6-(D-ribitylamino)uracil</name>
        <dbReference type="ChEBI" id="CHEBI:15934"/>
    </ligand>
</feature>
<name>A0A2H0W0K9_9BACT</name>
<dbReference type="SUPFAM" id="SSF52121">
    <property type="entry name" value="Lumazine synthase"/>
    <property type="match status" value="1"/>
</dbReference>
<feature type="binding site" evidence="7">
    <location>
        <begin position="88"/>
        <end position="89"/>
    </location>
    <ligand>
        <name>(2S)-2-hydroxy-3-oxobutyl phosphate</name>
        <dbReference type="ChEBI" id="CHEBI:58830"/>
    </ligand>
</feature>
<comment type="similarity">
    <text evidence="2 7">Belongs to the DMRL synthase family.</text>
</comment>
<dbReference type="GO" id="GO:0005829">
    <property type="term" value="C:cytosol"/>
    <property type="evidence" value="ECO:0007669"/>
    <property type="project" value="TreeGrafter"/>
</dbReference>
<feature type="active site" description="Proton donor" evidence="7">
    <location>
        <position position="91"/>
    </location>
</feature>
<feature type="binding site" evidence="7">
    <location>
        <position position="25"/>
    </location>
    <ligand>
        <name>5-amino-6-(D-ribitylamino)uracil</name>
        <dbReference type="ChEBI" id="CHEBI:15934"/>
    </ligand>
</feature>
<dbReference type="InterPro" id="IPR034964">
    <property type="entry name" value="LS"/>
</dbReference>
<dbReference type="Proteomes" id="UP000230935">
    <property type="component" value="Unassembled WGS sequence"/>
</dbReference>
<evidence type="ECO:0000256" key="1">
    <source>
        <dbReference type="ARBA" id="ARBA00004917"/>
    </source>
</evidence>
<dbReference type="GO" id="GO:0009349">
    <property type="term" value="C:riboflavin synthase complex"/>
    <property type="evidence" value="ECO:0007669"/>
    <property type="project" value="UniProtKB-UniRule"/>
</dbReference>
<evidence type="ECO:0000256" key="3">
    <source>
        <dbReference type="ARBA" id="ARBA00012664"/>
    </source>
</evidence>
<comment type="catalytic activity">
    <reaction evidence="6 7">
        <text>(2S)-2-hydroxy-3-oxobutyl phosphate + 5-amino-6-(D-ribitylamino)uracil = 6,7-dimethyl-8-(1-D-ribityl)lumazine + phosphate + 2 H2O + H(+)</text>
        <dbReference type="Rhea" id="RHEA:26152"/>
        <dbReference type="ChEBI" id="CHEBI:15377"/>
        <dbReference type="ChEBI" id="CHEBI:15378"/>
        <dbReference type="ChEBI" id="CHEBI:15934"/>
        <dbReference type="ChEBI" id="CHEBI:43474"/>
        <dbReference type="ChEBI" id="CHEBI:58201"/>
        <dbReference type="ChEBI" id="CHEBI:58830"/>
        <dbReference type="EC" id="2.5.1.78"/>
    </reaction>
</comment>
<keyword evidence="4 7" id="KW-0686">Riboflavin biosynthesis</keyword>
<organism evidence="8 9">
    <name type="scientific">Candidatus Buchananbacteria bacterium CG10_big_fil_rev_8_21_14_0_10_42_9</name>
    <dbReference type="NCBI Taxonomy" id="1974526"/>
    <lineage>
        <taxon>Bacteria</taxon>
        <taxon>Candidatus Buchananiibacteriota</taxon>
    </lineage>
</organism>
<dbReference type="PANTHER" id="PTHR21058">
    <property type="entry name" value="6,7-DIMETHYL-8-RIBITYLLUMAZINE SYNTHASE DMRL SYNTHASE LUMAZINE SYNTHASE"/>
    <property type="match status" value="1"/>
</dbReference>
<dbReference type="Pfam" id="PF00885">
    <property type="entry name" value="DMRL_synthase"/>
    <property type="match status" value="1"/>
</dbReference>
<evidence type="ECO:0000256" key="7">
    <source>
        <dbReference type="HAMAP-Rule" id="MF_00178"/>
    </source>
</evidence>
<protein>
    <recommendedName>
        <fullName evidence="3 7">6,7-dimethyl-8-ribityllumazine synthase</fullName>
        <shortName evidence="7">DMRL synthase</shortName>
        <shortName evidence="7">LS</shortName>
        <shortName evidence="7">Lumazine synthase</shortName>
        <ecNumber evidence="3 7">2.5.1.78</ecNumber>
    </recommendedName>
</protein>
<comment type="function">
    <text evidence="7">Catalyzes the formation of 6,7-dimethyl-8-ribityllumazine by condensation of 5-amino-6-(D-ribitylamino)uracil with 3,4-dihydroxy-2-butanone 4-phosphate. This is the penultimate step in the biosynthesis of riboflavin.</text>
</comment>
<feature type="binding site" evidence="7">
    <location>
        <begin position="83"/>
        <end position="85"/>
    </location>
    <ligand>
        <name>5-amino-6-(D-ribitylamino)uracil</name>
        <dbReference type="ChEBI" id="CHEBI:15934"/>
    </ligand>
</feature>
<dbReference type="CDD" id="cd09209">
    <property type="entry name" value="Lumazine_synthase-I"/>
    <property type="match status" value="1"/>
</dbReference>
<dbReference type="NCBIfam" id="TIGR00114">
    <property type="entry name" value="lumazine-synth"/>
    <property type="match status" value="1"/>
</dbReference>
<dbReference type="HAMAP" id="MF_00178">
    <property type="entry name" value="Lumazine_synth"/>
    <property type="match status" value="1"/>
</dbReference>
<dbReference type="AlphaFoldDB" id="A0A2H0W0K9"/>
<evidence type="ECO:0000256" key="2">
    <source>
        <dbReference type="ARBA" id="ARBA00007424"/>
    </source>
</evidence>
<dbReference type="PANTHER" id="PTHR21058:SF0">
    <property type="entry name" value="6,7-DIMETHYL-8-RIBITYLLUMAZINE SYNTHASE"/>
    <property type="match status" value="1"/>
</dbReference>
<dbReference type="GO" id="GO:0009231">
    <property type="term" value="P:riboflavin biosynthetic process"/>
    <property type="evidence" value="ECO:0007669"/>
    <property type="project" value="UniProtKB-UniRule"/>
</dbReference>
<feature type="binding site" evidence="7">
    <location>
        <position position="130"/>
    </location>
    <ligand>
        <name>(2S)-2-hydroxy-3-oxobutyl phosphate</name>
        <dbReference type="ChEBI" id="CHEBI:58830"/>
    </ligand>
</feature>
<proteinExistence type="inferred from homology"/>
<comment type="caution">
    <text evidence="8">The sequence shown here is derived from an EMBL/GenBank/DDBJ whole genome shotgun (WGS) entry which is preliminary data.</text>
</comment>
<dbReference type="GO" id="GO:0000906">
    <property type="term" value="F:6,7-dimethyl-8-ribityllumazine synthase activity"/>
    <property type="evidence" value="ECO:0007669"/>
    <property type="project" value="UniProtKB-UniRule"/>
</dbReference>
<dbReference type="EMBL" id="PEZZ01000033">
    <property type="protein sequence ID" value="PIS04884.1"/>
    <property type="molecule type" value="Genomic_DNA"/>
</dbReference>
<evidence type="ECO:0000256" key="5">
    <source>
        <dbReference type="ARBA" id="ARBA00022679"/>
    </source>
</evidence>
<reference evidence="9" key="1">
    <citation type="submission" date="2017-09" db="EMBL/GenBank/DDBJ databases">
        <title>Depth-based differentiation of microbial function through sediment-hosted aquifers and enrichment of novel symbionts in the deep terrestrial subsurface.</title>
        <authorList>
            <person name="Probst A.J."/>
            <person name="Ladd B."/>
            <person name="Jarett J.K."/>
            <person name="Geller-Mcgrath D.E."/>
            <person name="Sieber C.M.K."/>
            <person name="Emerson J.B."/>
            <person name="Anantharaman K."/>
            <person name="Thomas B.C."/>
            <person name="Malmstrom R."/>
            <person name="Stieglmeier M."/>
            <person name="Klingl A."/>
            <person name="Woyke T."/>
            <person name="Ryan C.M."/>
            <person name="Banfield J.F."/>
        </authorList>
    </citation>
    <scope>NUCLEOTIDE SEQUENCE [LARGE SCALE GENOMIC DNA]</scope>
</reference>
<evidence type="ECO:0000256" key="4">
    <source>
        <dbReference type="ARBA" id="ARBA00022619"/>
    </source>
</evidence>
<gene>
    <name evidence="7" type="primary">ribH</name>
    <name evidence="8" type="ORF">COT81_04080</name>
</gene>
<accession>A0A2H0W0K9</accession>
<dbReference type="UniPathway" id="UPA00275">
    <property type="reaction ID" value="UER00404"/>
</dbReference>
<sequence length="160" mass="17197">MKSSAAKLPKINGAKFKIAIVQALFNPIVTDGLLQGCYQGLREFNVVKSNVYHTTVPGSFELGLMAKKLAETKRFDAVICLGAIIRGETAHFDYVALAATYGTMLAGMQTGVPVIFGVITADNLKQAKARSGKNPANRGYDAAKAAVLMISNYKKINQKK</sequence>
<evidence type="ECO:0000256" key="6">
    <source>
        <dbReference type="ARBA" id="ARBA00048785"/>
    </source>
</evidence>
<dbReference type="InterPro" id="IPR002180">
    <property type="entry name" value="LS/RS"/>
</dbReference>
<evidence type="ECO:0000313" key="9">
    <source>
        <dbReference type="Proteomes" id="UP000230935"/>
    </source>
</evidence>
<comment type="pathway">
    <text evidence="1 7">Cofactor biosynthesis; riboflavin biosynthesis; riboflavin from 2-hydroxy-3-oxobutyl phosphate and 5-amino-6-(D-ribitylamino)uracil: step 1/2.</text>
</comment>
<evidence type="ECO:0000313" key="8">
    <source>
        <dbReference type="EMBL" id="PIS04884.1"/>
    </source>
</evidence>